<dbReference type="InParanoid" id="A0A316YGK9"/>
<reference evidence="6 7" key="1">
    <citation type="journal article" date="2018" name="Mol. Biol. Evol.">
        <title>Broad Genomic Sampling Reveals a Smut Pathogenic Ancestry of the Fungal Clade Ustilaginomycotina.</title>
        <authorList>
            <person name="Kijpornyongpan T."/>
            <person name="Mondo S.J."/>
            <person name="Barry K."/>
            <person name="Sandor L."/>
            <person name="Lee J."/>
            <person name="Lipzen A."/>
            <person name="Pangilinan J."/>
            <person name="LaButti K."/>
            <person name="Hainaut M."/>
            <person name="Henrissat B."/>
            <person name="Grigoriev I.V."/>
            <person name="Spatafora J.W."/>
            <person name="Aime M.C."/>
        </authorList>
    </citation>
    <scope>NUCLEOTIDE SEQUENCE [LARGE SCALE GENOMIC DNA]</scope>
    <source>
        <strain evidence="6 7">MCA 4198</strain>
    </source>
</reference>
<evidence type="ECO:0000256" key="4">
    <source>
        <dbReference type="SAM" id="MobiDB-lite"/>
    </source>
</evidence>
<dbReference type="OrthoDB" id="292693at2759"/>
<comment type="function">
    <text evidence="3">Required for the function of coenzyme Q in the respiratory chain. May serve as a chaperone or may be involved in the transport of Q6 from its site of synthesis to the catalytic sites of the respiratory complexes.</text>
</comment>
<gene>
    <name evidence="6" type="ORF">FA10DRAFT_303281</name>
</gene>
<dbReference type="Proteomes" id="UP000245768">
    <property type="component" value="Unassembled WGS sequence"/>
</dbReference>
<evidence type="ECO:0000313" key="7">
    <source>
        <dbReference type="Proteomes" id="UP000245768"/>
    </source>
</evidence>
<dbReference type="PANTHER" id="PTHR12901">
    <property type="entry name" value="SPERM PROTEIN HOMOLOG"/>
    <property type="match status" value="1"/>
</dbReference>
<dbReference type="GO" id="GO:0045333">
    <property type="term" value="P:cellular respiration"/>
    <property type="evidence" value="ECO:0007669"/>
    <property type="project" value="InterPro"/>
</dbReference>
<evidence type="ECO:0000259" key="5">
    <source>
        <dbReference type="Pfam" id="PF03364"/>
    </source>
</evidence>
<evidence type="ECO:0000313" key="6">
    <source>
        <dbReference type="EMBL" id="PWN88302.1"/>
    </source>
</evidence>
<dbReference type="PANTHER" id="PTHR12901:SF10">
    <property type="entry name" value="COENZYME Q-BINDING PROTEIN COQ10, MITOCHONDRIAL"/>
    <property type="match status" value="1"/>
</dbReference>
<dbReference type="SUPFAM" id="SSF55961">
    <property type="entry name" value="Bet v1-like"/>
    <property type="match status" value="1"/>
</dbReference>
<dbReference type="AlphaFoldDB" id="A0A316YGK9"/>
<dbReference type="GeneID" id="37047140"/>
<name>A0A316YGK9_9BASI</name>
<organism evidence="6 7">
    <name type="scientific">Acaromyces ingoldii</name>
    <dbReference type="NCBI Taxonomy" id="215250"/>
    <lineage>
        <taxon>Eukaryota</taxon>
        <taxon>Fungi</taxon>
        <taxon>Dikarya</taxon>
        <taxon>Basidiomycota</taxon>
        <taxon>Ustilaginomycotina</taxon>
        <taxon>Exobasidiomycetes</taxon>
        <taxon>Exobasidiales</taxon>
        <taxon>Cryptobasidiaceae</taxon>
        <taxon>Acaromyces</taxon>
    </lineage>
</organism>
<dbReference type="FunCoup" id="A0A316YGK9">
    <property type="interactions" value="167"/>
</dbReference>
<dbReference type="CDD" id="cd07813">
    <property type="entry name" value="COQ10p_like"/>
    <property type="match status" value="1"/>
</dbReference>
<comment type="similarity">
    <text evidence="1">Belongs to the COQ10 family.</text>
</comment>
<dbReference type="InterPro" id="IPR023393">
    <property type="entry name" value="START-like_dom_sf"/>
</dbReference>
<dbReference type="EMBL" id="KZ819638">
    <property type="protein sequence ID" value="PWN88302.1"/>
    <property type="molecule type" value="Genomic_DNA"/>
</dbReference>
<dbReference type="InterPro" id="IPR005031">
    <property type="entry name" value="COQ10_START"/>
</dbReference>
<dbReference type="GO" id="GO:0005739">
    <property type="term" value="C:mitochondrion"/>
    <property type="evidence" value="ECO:0007669"/>
    <property type="project" value="TreeGrafter"/>
</dbReference>
<feature type="region of interest" description="Disordered" evidence="4">
    <location>
        <begin position="51"/>
        <end position="76"/>
    </location>
</feature>
<evidence type="ECO:0000256" key="3">
    <source>
        <dbReference type="ARBA" id="ARBA00024947"/>
    </source>
</evidence>
<dbReference type="InterPro" id="IPR044996">
    <property type="entry name" value="COQ10-like"/>
</dbReference>
<accession>A0A316YGK9</accession>
<keyword evidence="7" id="KW-1185">Reference proteome</keyword>
<dbReference type="GO" id="GO:0048039">
    <property type="term" value="F:ubiquinone binding"/>
    <property type="evidence" value="ECO:0007669"/>
    <property type="project" value="InterPro"/>
</dbReference>
<evidence type="ECO:0000256" key="2">
    <source>
        <dbReference type="ARBA" id="ARBA00011814"/>
    </source>
</evidence>
<proteinExistence type="inferred from homology"/>
<dbReference type="Pfam" id="PF03364">
    <property type="entry name" value="Polyketide_cyc"/>
    <property type="match status" value="1"/>
</dbReference>
<feature type="domain" description="Coenzyme Q-binding protein COQ10 START" evidence="5">
    <location>
        <begin position="90"/>
        <end position="232"/>
    </location>
</feature>
<dbReference type="Gene3D" id="3.30.530.20">
    <property type="match status" value="1"/>
</dbReference>
<sequence length="240" mass="25954">MTMAMAARSSVRVALASGRSIATRRVPAACPAAVPARGFFSLPDLGKFSPFSSPSSSSSSTAAPTTATTSLSSDAQTSKDFEIHTEKVTLPYPRQLLFNIVQDVDRYQEFVPYCLESSVRSGEEEPESAMDGNTGAEARSVLADLTVGYKTVQETYTSRVDIVQDQLVRATALPHPLFRHLETVWAFTSPSPDSRECQVEFSLAYAFSSPVYGALAKAVMQRMATEMVSAFEKRAAQLSG</sequence>
<evidence type="ECO:0000256" key="1">
    <source>
        <dbReference type="ARBA" id="ARBA00006885"/>
    </source>
</evidence>
<dbReference type="STRING" id="215250.A0A316YGK9"/>
<dbReference type="RefSeq" id="XP_025375500.1">
    <property type="nucleotide sequence ID" value="XM_025525224.1"/>
</dbReference>
<comment type="subunit">
    <text evidence="2">Interacts with coenzyme Q.</text>
</comment>
<protein>
    <recommendedName>
        <fullName evidence="5">Coenzyme Q-binding protein COQ10 START domain-containing protein</fullName>
    </recommendedName>
</protein>